<evidence type="ECO:0000313" key="1">
    <source>
        <dbReference type="EMBL" id="SBS31320.1"/>
    </source>
</evidence>
<sequence length="239" mass="26389">MTTITETFALNMKTVNTAVESRVATKKYDIGFLHTSALSVKHFDAIMAELAPELSVKHEVRPHFLSRAHANGIDRVLEGDVTAAIEALSQKSKVVVVTCSYIGQVAENIGMLNDSHIESIDRAMADFAVERANNILVLSALQSTLKPTRELLKSSMNHFGVKPLVTLQYVDDAWEHFLSGNEKGYYEDIAKVLREKEQDYDLILLAQSSMAGVTDDVELSIPVISSPRIGVERAIQFLA</sequence>
<keyword evidence="2" id="KW-1185">Reference proteome</keyword>
<protein>
    <recommendedName>
        <fullName evidence="3">Asp/Glu/Hydantoin racemase</fullName>
    </recommendedName>
</protein>
<dbReference type="RefSeq" id="WP_217491127.1">
    <property type="nucleotide sequence ID" value="NZ_FLOB01000004.1"/>
</dbReference>
<evidence type="ECO:0008006" key="3">
    <source>
        <dbReference type="Google" id="ProtNLM"/>
    </source>
</evidence>
<evidence type="ECO:0000313" key="2">
    <source>
        <dbReference type="Proteomes" id="UP000092544"/>
    </source>
</evidence>
<dbReference type="Proteomes" id="UP000092544">
    <property type="component" value="Unassembled WGS sequence"/>
</dbReference>
<proteinExistence type="predicted"/>
<accession>A0A1A8TDP5</accession>
<dbReference type="EMBL" id="FLOB01000004">
    <property type="protein sequence ID" value="SBS31320.1"/>
    <property type="molecule type" value="Genomic_DNA"/>
</dbReference>
<reference evidence="1 2" key="1">
    <citation type="submission" date="2016-06" db="EMBL/GenBank/DDBJ databases">
        <authorList>
            <person name="Kjaerup R.B."/>
            <person name="Dalgaard T.S."/>
            <person name="Juul-Madsen H.R."/>
        </authorList>
    </citation>
    <scope>NUCLEOTIDE SEQUENCE [LARGE SCALE GENOMIC DNA]</scope>
    <source>
        <strain evidence="1 2">CECT 8886</strain>
    </source>
</reference>
<gene>
    <name evidence="1" type="ORF">MSP8886_02066</name>
</gene>
<organism evidence="1 2">
    <name type="scientific">Marinomonas spartinae</name>
    <dbReference type="NCBI Taxonomy" id="1792290"/>
    <lineage>
        <taxon>Bacteria</taxon>
        <taxon>Pseudomonadati</taxon>
        <taxon>Pseudomonadota</taxon>
        <taxon>Gammaproteobacteria</taxon>
        <taxon>Oceanospirillales</taxon>
        <taxon>Oceanospirillaceae</taxon>
        <taxon>Marinomonas</taxon>
    </lineage>
</organism>
<name>A0A1A8TDP5_9GAMM</name>
<dbReference type="AlphaFoldDB" id="A0A1A8TDP5"/>